<evidence type="ECO:0000313" key="2">
    <source>
        <dbReference type="EMBL" id="RII80310.1"/>
    </source>
</evidence>
<protein>
    <recommendedName>
        <fullName evidence="4">RHS repeat-associated core domain-containing protein</fullName>
    </recommendedName>
</protein>
<dbReference type="Proteomes" id="UP000265875">
    <property type="component" value="Unassembled WGS sequence"/>
</dbReference>
<name>A0A399MEP3_9PSED</name>
<dbReference type="RefSeq" id="WP_119368564.1">
    <property type="nucleotide sequence ID" value="NZ_QWLL01000005.1"/>
</dbReference>
<keyword evidence="1" id="KW-0175">Coiled coil</keyword>
<comment type="caution">
    <text evidence="2">The sequence shown here is derived from an EMBL/GenBank/DDBJ whole genome shotgun (WGS) entry which is preliminary data.</text>
</comment>
<reference evidence="2 3" key="1">
    <citation type="submission" date="2018-08" db="EMBL/GenBank/DDBJ databases">
        <title>Draft genome sequence of the cyanotroph, Pseudomonas monteilii BCN3.</title>
        <authorList>
            <person name="Jones L.B."/>
            <person name="Kunz D.A."/>
        </authorList>
    </citation>
    <scope>NUCLEOTIDE SEQUENCE [LARGE SCALE GENOMIC DNA]</scope>
    <source>
        <strain evidence="2 3">BCN3</strain>
    </source>
</reference>
<dbReference type="AlphaFoldDB" id="A0A399MEP3"/>
<dbReference type="EMBL" id="QWLL01000005">
    <property type="protein sequence ID" value="RII80310.1"/>
    <property type="molecule type" value="Genomic_DNA"/>
</dbReference>
<sequence>MSSTSIFYQNKQIATVIAGQQKRSIHRGNQIALAESQWENNKSCGFLATDINGSIIVATGNESNETHNYSAYGSSSTAPSAKSMLGYNGERAEKMSIYMLGAGYRAFSTALMRFLAPDNLSPFGKGGINAYAYCAGDPINYTDPTGHLRNAKYLATRARNNNAVKRLLTEKKSVQQRINENNKTLDDLDRKIYDNELSIKTNTHNWIALHQQLKDDSKLPRHERMHSERRVELRDTQERLALNNVKLKKKLSQLDAKKGEISNDTLLGELDYINDALHKAGYFHAPGYSTYWKTLNASNITRSATS</sequence>
<dbReference type="NCBIfam" id="TIGR03696">
    <property type="entry name" value="Rhs_assc_core"/>
    <property type="match status" value="1"/>
</dbReference>
<proteinExistence type="predicted"/>
<dbReference type="Gene3D" id="2.180.10.10">
    <property type="entry name" value="RHS repeat-associated core"/>
    <property type="match status" value="1"/>
</dbReference>
<dbReference type="SUPFAM" id="SSF56399">
    <property type="entry name" value="ADP-ribosylation"/>
    <property type="match status" value="1"/>
</dbReference>
<evidence type="ECO:0000313" key="3">
    <source>
        <dbReference type="Proteomes" id="UP000265875"/>
    </source>
</evidence>
<accession>A0A399MEP3</accession>
<evidence type="ECO:0000256" key="1">
    <source>
        <dbReference type="SAM" id="Coils"/>
    </source>
</evidence>
<dbReference type="InterPro" id="IPR022385">
    <property type="entry name" value="Rhs_assc_core"/>
</dbReference>
<evidence type="ECO:0008006" key="4">
    <source>
        <dbReference type="Google" id="ProtNLM"/>
    </source>
</evidence>
<organism evidence="2 3">
    <name type="scientific">Pseudomonas monteilii</name>
    <dbReference type="NCBI Taxonomy" id="76759"/>
    <lineage>
        <taxon>Bacteria</taxon>
        <taxon>Pseudomonadati</taxon>
        <taxon>Pseudomonadota</taxon>
        <taxon>Gammaproteobacteria</taxon>
        <taxon>Pseudomonadales</taxon>
        <taxon>Pseudomonadaceae</taxon>
        <taxon>Pseudomonas</taxon>
    </lineage>
</organism>
<feature type="coiled-coil region" evidence="1">
    <location>
        <begin position="164"/>
        <end position="191"/>
    </location>
</feature>
<gene>
    <name evidence="2" type="ORF">D0894_01685</name>
</gene>